<evidence type="ECO:0000256" key="9">
    <source>
        <dbReference type="ARBA" id="ARBA00023242"/>
    </source>
</evidence>
<feature type="domain" description="Helicase C-terminal" evidence="15">
    <location>
        <begin position="378"/>
        <end position="526"/>
    </location>
</feature>
<evidence type="ECO:0000256" key="4">
    <source>
        <dbReference type="ARBA" id="ARBA00022801"/>
    </source>
</evidence>
<evidence type="ECO:0000256" key="8">
    <source>
        <dbReference type="ARBA" id="ARBA00023235"/>
    </source>
</evidence>
<dbReference type="Gene3D" id="1.10.10.10">
    <property type="entry name" value="Winged helix-like DNA-binding domain superfamily/Winged helix DNA-binding domain"/>
    <property type="match status" value="1"/>
</dbReference>
<dbReference type="GO" id="GO:0003677">
    <property type="term" value="F:DNA binding"/>
    <property type="evidence" value="ECO:0007669"/>
    <property type="project" value="UniProtKB-KW"/>
</dbReference>
<evidence type="ECO:0000256" key="3">
    <source>
        <dbReference type="ARBA" id="ARBA00022741"/>
    </source>
</evidence>
<comment type="subcellular location">
    <subcellularLocation>
        <location evidence="11">Nucleus</location>
    </subcellularLocation>
</comment>
<dbReference type="InterPro" id="IPR027417">
    <property type="entry name" value="P-loop_NTPase"/>
</dbReference>
<evidence type="ECO:0000256" key="13">
    <source>
        <dbReference type="SAM" id="MobiDB-lite"/>
    </source>
</evidence>
<dbReference type="AlphaFoldDB" id="A0A165MPB6"/>
<dbReference type="OrthoDB" id="10261556at2759"/>
<feature type="region of interest" description="Disordered" evidence="13">
    <location>
        <begin position="26"/>
        <end position="53"/>
    </location>
</feature>
<dbReference type="GO" id="GO:0000724">
    <property type="term" value="P:double-strand break repair via homologous recombination"/>
    <property type="evidence" value="ECO:0007669"/>
    <property type="project" value="TreeGrafter"/>
</dbReference>
<dbReference type="InterPro" id="IPR036388">
    <property type="entry name" value="WH-like_DNA-bd_sf"/>
</dbReference>
<dbReference type="SUPFAM" id="SSF52540">
    <property type="entry name" value="P-loop containing nucleoside triphosphate hydrolases"/>
    <property type="match status" value="1"/>
</dbReference>
<dbReference type="InterPro" id="IPR032284">
    <property type="entry name" value="RecQ_Zn-bd"/>
</dbReference>
<keyword evidence="4 11" id="KW-0378">Hydrolase</keyword>
<dbReference type="Gene3D" id="3.40.50.300">
    <property type="entry name" value="P-loop containing nucleotide triphosphate hydrolases"/>
    <property type="match status" value="2"/>
</dbReference>
<dbReference type="Pfam" id="PF16124">
    <property type="entry name" value="RecQ_Zn_bind"/>
    <property type="match status" value="1"/>
</dbReference>
<gene>
    <name evidence="16" type="ORF">EXIGLDRAFT_640297</name>
</gene>
<dbReference type="PROSITE" id="PS00690">
    <property type="entry name" value="DEAH_ATP_HELICASE"/>
    <property type="match status" value="1"/>
</dbReference>
<dbReference type="PANTHER" id="PTHR13710:SF105">
    <property type="entry name" value="ATP-DEPENDENT DNA HELICASE Q1"/>
    <property type="match status" value="1"/>
</dbReference>
<keyword evidence="6 11" id="KW-0067">ATP-binding</keyword>
<evidence type="ECO:0000256" key="11">
    <source>
        <dbReference type="RuleBase" id="RU364117"/>
    </source>
</evidence>
<dbReference type="InterPro" id="IPR001650">
    <property type="entry name" value="Helicase_C-like"/>
</dbReference>
<dbReference type="STRING" id="1314781.A0A165MPB6"/>
<proteinExistence type="inferred from homology"/>
<evidence type="ECO:0000256" key="1">
    <source>
        <dbReference type="ARBA" id="ARBA00005446"/>
    </source>
</evidence>
<evidence type="ECO:0000313" key="16">
    <source>
        <dbReference type="EMBL" id="KZV99558.1"/>
    </source>
</evidence>
<keyword evidence="17" id="KW-1185">Reference proteome</keyword>
<dbReference type="PANTHER" id="PTHR13710">
    <property type="entry name" value="DNA HELICASE RECQ FAMILY MEMBER"/>
    <property type="match status" value="1"/>
</dbReference>
<dbReference type="Pfam" id="PF00271">
    <property type="entry name" value="Helicase_C"/>
    <property type="match status" value="1"/>
</dbReference>
<dbReference type="Proteomes" id="UP000077266">
    <property type="component" value="Unassembled WGS sequence"/>
</dbReference>
<dbReference type="InterPro" id="IPR004589">
    <property type="entry name" value="DNA_helicase_ATP-dep_RecQ"/>
</dbReference>
<dbReference type="InterPro" id="IPR011545">
    <property type="entry name" value="DEAD/DEAH_box_helicase_dom"/>
</dbReference>
<evidence type="ECO:0000256" key="10">
    <source>
        <dbReference type="ARBA" id="ARBA00034617"/>
    </source>
</evidence>
<comment type="similarity">
    <text evidence="1 11">Belongs to the helicase family. RecQ subfamily.</text>
</comment>
<keyword evidence="2" id="KW-0479">Metal-binding</keyword>
<evidence type="ECO:0000256" key="12">
    <source>
        <dbReference type="SAM" id="Coils"/>
    </source>
</evidence>
<keyword evidence="5 11" id="KW-0347">Helicase</keyword>
<evidence type="ECO:0000313" key="17">
    <source>
        <dbReference type="Proteomes" id="UP000077266"/>
    </source>
</evidence>
<comment type="catalytic activity">
    <reaction evidence="10 11">
        <text>Couples ATP hydrolysis with the unwinding of duplex DNA by translocating in the 3'-5' direction.</text>
        <dbReference type="EC" id="5.6.2.4"/>
    </reaction>
</comment>
<keyword evidence="7" id="KW-0238">DNA-binding</keyword>
<dbReference type="NCBIfam" id="TIGR00614">
    <property type="entry name" value="recQ_fam"/>
    <property type="match status" value="1"/>
</dbReference>
<sequence>MFTSDHVGSDDLEEILAFSRHDVAGSSTPVASSSRVQLQPNGSSKANGNPGGSAYVARQELDARLDSLDAEIASVDEEALKLKELRARLVAQKQDVQRQLENMRTGRSAAVDNSKGKGKGIDYSDEWEWTPDLVARMKAVFGIQSFRLCQQGQCNANMDRRDIVCVMPTGGGKSLTYQLPALFSTGCTVVISPLIALITDQILHLREAGGTCLEAVMLTGATGKDATRNIMARMTAYDPQKSKDEKEIKLCYVTPEKIAKSKTFKAMLEKLAAKGRLARIVIDEAHCVSQLGHDFRPDYKNLSILRQLFPRVPILALSATCPPKVLNDVLKILRLQPVTDGAAANKTGTVYFSSPLYRPNLHYCVMPKPSGAAAAIQAMADYILEAHADDSGIVYCLSKKDTETVAAGLSERGIRSGVYHADIGDEEKERLHVRWRKGQVKVVCATIAFGLGIDKGDVRFVLHHTISKSLEGYYQESGRAGRDGKDADCVLFYRGQDATRLSALVANEPEGQDKVHAMLKFAQDLRGCRKLLFAEYFSAASELALSAWGASTDAGATCGHCDNCKRKGKGTVDVDRDVTLDAWKILHVLSHIEKHKGRVTISILTDLVRGAGGGGFAAGKKGKKAQDKIELDLDAVCGGKVSLSKDDTEILIIHLLTTGHLTESYSQTAYTINVYLTAGPEAYRLSRRSKADAESSGQRVLCDFQQPQKKPRKRASTSRPKAGSKRKRTGQSSGEDEDDAVDDDDDRHPHSSSSKQAGSSNKRAQQHISANLEDDDDDDVFTSTLRRIDPTVLQSSSDAEDAEWVVANARPRKKSRTSAATFDHDVIDISP</sequence>
<comment type="catalytic activity">
    <reaction evidence="11">
        <text>ATP + H2O = ADP + phosphate + H(+)</text>
        <dbReference type="Rhea" id="RHEA:13065"/>
        <dbReference type="ChEBI" id="CHEBI:15377"/>
        <dbReference type="ChEBI" id="CHEBI:15378"/>
        <dbReference type="ChEBI" id="CHEBI:30616"/>
        <dbReference type="ChEBI" id="CHEBI:43474"/>
        <dbReference type="ChEBI" id="CHEBI:456216"/>
    </reaction>
</comment>
<dbReference type="GO" id="GO:0043138">
    <property type="term" value="F:3'-5' DNA helicase activity"/>
    <property type="evidence" value="ECO:0007669"/>
    <property type="project" value="UniProtKB-EC"/>
</dbReference>
<dbReference type="GO" id="GO:0005737">
    <property type="term" value="C:cytoplasm"/>
    <property type="evidence" value="ECO:0007669"/>
    <property type="project" value="TreeGrafter"/>
</dbReference>
<feature type="compositionally biased region" description="Basic and acidic residues" evidence="13">
    <location>
        <begin position="822"/>
        <end position="831"/>
    </location>
</feature>
<evidence type="ECO:0000259" key="15">
    <source>
        <dbReference type="PROSITE" id="PS51194"/>
    </source>
</evidence>
<dbReference type="Pfam" id="PF00270">
    <property type="entry name" value="DEAD"/>
    <property type="match status" value="1"/>
</dbReference>
<name>A0A165MPB6_EXIGL</name>
<dbReference type="InterPro" id="IPR014001">
    <property type="entry name" value="Helicase_ATP-bd"/>
</dbReference>
<dbReference type="CDD" id="cd18794">
    <property type="entry name" value="SF2_C_RecQ"/>
    <property type="match status" value="1"/>
</dbReference>
<evidence type="ECO:0000256" key="5">
    <source>
        <dbReference type="ARBA" id="ARBA00022806"/>
    </source>
</evidence>
<feature type="coiled-coil region" evidence="12">
    <location>
        <begin position="58"/>
        <end position="102"/>
    </location>
</feature>
<feature type="compositionally biased region" description="Low complexity" evidence="13">
    <location>
        <begin position="751"/>
        <end position="760"/>
    </location>
</feature>
<dbReference type="GO" id="GO:0005694">
    <property type="term" value="C:chromosome"/>
    <property type="evidence" value="ECO:0007669"/>
    <property type="project" value="TreeGrafter"/>
</dbReference>
<keyword evidence="9 11" id="KW-0539">Nucleus</keyword>
<dbReference type="EC" id="5.6.2.4" evidence="11"/>
<reference evidence="16 17" key="1">
    <citation type="journal article" date="2016" name="Mol. Biol. Evol.">
        <title>Comparative Genomics of Early-Diverging Mushroom-Forming Fungi Provides Insights into the Origins of Lignocellulose Decay Capabilities.</title>
        <authorList>
            <person name="Nagy L.G."/>
            <person name="Riley R."/>
            <person name="Tritt A."/>
            <person name="Adam C."/>
            <person name="Daum C."/>
            <person name="Floudas D."/>
            <person name="Sun H."/>
            <person name="Yadav J.S."/>
            <person name="Pangilinan J."/>
            <person name="Larsson K.H."/>
            <person name="Matsuura K."/>
            <person name="Barry K."/>
            <person name="Labutti K."/>
            <person name="Kuo R."/>
            <person name="Ohm R.A."/>
            <person name="Bhattacharya S.S."/>
            <person name="Shirouzu T."/>
            <person name="Yoshinaga Y."/>
            <person name="Martin F.M."/>
            <person name="Grigoriev I.V."/>
            <person name="Hibbett D.S."/>
        </authorList>
    </citation>
    <scope>NUCLEOTIDE SEQUENCE [LARGE SCALE GENOMIC DNA]</scope>
    <source>
        <strain evidence="16 17">HHB12029</strain>
    </source>
</reference>
<dbReference type="GO" id="GO:0016887">
    <property type="term" value="F:ATP hydrolysis activity"/>
    <property type="evidence" value="ECO:0007669"/>
    <property type="project" value="RHEA"/>
</dbReference>
<evidence type="ECO:0000256" key="2">
    <source>
        <dbReference type="ARBA" id="ARBA00022723"/>
    </source>
</evidence>
<dbReference type="GO" id="GO:0005634">
    <property type="term" value="C:nucleus"/>
    <property type="evidence" value="ECO:0007669"/>
    <property type="project" value="UniProtKB-SubCell"/>
</dbReference>
<feature type="compositionally biased region" description="Acidic residues" evidence="13">
    <location>
        <begin position="734"/>
        <end position="745"/>
    </location>
</feature>
<keyword evidence="3 11" id="KW-0547">Nucleotide-binding</keyword>
<dbReference type="GO" id="GO:0046872">
    <property type="term" value="F:metal ion binding"/>
    <property type="evidence" value="ECO:0007669"/>
    <property type="project" value="UniProtKB-KW"/>
</dbReference>
<evidence type="ECO:0000256" key="6">
    <source>
        <dbReference type="ARBA" id="ARBA00022840"/>
    </source>
</evidence>
<dbReference type="InterPro" id="IPR002464">
    <property type="entry name" value="DNA/RNA_helicase_DEAH_CS"/>
</dbReference>
<dbReference type="SMART" id="SM00490">
    <property type="entry name" value="HELICc"/>
    <property type="match status" value="1"/>
</dbReference>
<dbReference type="PROSITE" id="PS51192">
    <property type="entry name" value="HELICASE_ATP_BIND_1"/>
    <property type="match status" value="1"/>
</dbReference>
<dbReference type="EMBL" id="KV425908">
    <property type="protein sequence ID" value="KZV99558.1"/>
    <property type="molecule type" value="Genomic_DNA"/>
</dbReference>
<protein>
    <recommendedName>
        <fullName evidence="11">ATP-dependent DNA helicase</fullName>
        <ecNumber evidence="11">5.6.2.4</ecNumber>
    </recommendedName>
</protein>
<dbReference type="GO" id="GO:0009378">
    <property type="term" value="F:four-way junction helicase activity"/>
    <property type="evidence" value="ECO:0007669"/>
    <property type="project" value="TreeGrafter"/>
</dbReference>
<keyword evidence="8" id="KW-0413">Isomerase</keyword>
<accession>A0A165MPB6</accession>
<feature type="compositionally biased region" description="Basic residues" evidence="13">
    <location>
        <begin position="709"/>
        <end position="729"/>
    </location>
</feature>
<evidence type="ECO:0000256" key="7">
    <source>
        <dbReference type="ARBA" id="ARBA00023125"/>
    </source>
</evidence>
<feature type="domain" description="Helicase ATP-binding" evidence="14">
    <location>
        <begin position="154"/>
        <end position="339"/>
    </location>
</feature>
<dbReference type="SMART" id="SM00487">
    <property type="entry name" value="DEXDc"/>
    <property type="match status" value="1"/>
</dbReference>
<feature type="compositionally biased region" description="Polar residues" evidence="13">
    <location>
        <begin position="26"/>
        <end position="47"/>
    </location>
</feature>
<dbReference type="FunFam" id="3.40.50.300:FF:001975">
    <property type="entry name" value="ATP-dependent DNA helicase"/>
    <property type="match status" value="1"/>
</dbReference>
<organism evidence="16 17">
    <name type="scientific">Exidia glandulosa HHB12029</name>
    <dbReference type="NCBI Taxonomy" id="1314781"/>
    <lineage>
        <taxon>Eukaryota</taxon>
        <taxon>Fungi</taxon>
        <taxon>Dikarya</taxon>
        <taxon>Basidiomycota</taxon>
        <taxon>Agaricomycotina</taxon>
        <taxon>Agaricomycetes</taxon>
        <taxon>Auriculariales</taxon>
        <taxon>Exidiaceae</taxon>
        <taxon>Exidia</taxon>
    </lineage>
</organism>
<dbReference type="InParanoid" id="A0A165MPB6"/>
<dbReference type="PROSITE" id="PS51194">
    <property type="entry name" value="HELICASE_CTER"/>
    <property type="match status" value="1"/>
</dbReference>
<keyword evidence="12" id="KW-0175">Coiled coil</keyword>
<feature type="region of interest" description="Disordered" evidence="13">
    <location>
        <begin position="687"/>
        <end position="779"/>
    </location>
</feature>
<evidence type="ECO:0000259" key="14">
    <source>
        <dbReference type="PROSITE" id="PS51192"/>
    </source>
</evidence>
<feature type="region of interest" description="Disordered" evidence="13">
    <location>
        <begin position="810"/>
        <end position="831"/>
    </location>
</feature>
<dbReference type="GO" id="GO:0005524">
    <property type="term" value="F:ATP binding"/>
    <property type="evidence" value="ECO:0007669"/>
    <property type="project" value="UniProtKB-KW"/>
</dbReference>